<keyword evidence="3" id="KW-1185">Reference proteome</keyword>
<accession>A0ABY3U3A3</accession>
<evidence type="ECO:0000313" key="3">
    <source>
        <dbReference type="Proteomes" id="UP001055200"/>
    </source>
</evidence>
<feature type="region of interest" description="Disordered" evidence="1">
    <location>
        <begin position="115"/>
        <end position="148"/>
    </location>
</feature>
<dbReference type="EMBL" id="CP092365">
    <property type="protein sequence ID" value="ULN52246.1"/>
    <property type="molecule type" value="Genomic_DNA"/>
</dbReference>
<evidence type="ECO:0000313" key="2">
    <source>
        <dbReference type="EMBL" id="ULN52246.1"/>
    </source>
</evidence>
<evidence type="ECO:0000256" key="1">
    <source>
        <dbReference type="SAM" id="MobiDB-lite"/>
    </source>
</evidence>
<dbReference type="Proteomes" id="UP001055200">
    <property type="component" value="Chromosome"/>
</dbReference>
<reference evidence="2" key="1">
    <citation type="submission" date="2022-08" db="EMBL/GenBank/DDBJ databases">
        <title>Complete genome sequence of 14 non-tuberculosis mycobacteria type-strains.</title>
        <authorList>
            <person name="Igarashi Y."/>
            <person name="Osugi A."/>
            <person name="Mitarai S."/>
        </authorList>
    </citation>
    <scope>NUCLEOTIDE SEQUENCE</scope>
    <source>
        <strain evidence="2">DSM 45575</strain>
    </source>
</reference>
<dbReference type="RefSeq" id="WP_240170520.1">
    <property type="nucleotide sequence ID" value="NZ_CP092365.1"/>
</dbReference>
<name>A0ABY3U3A3_9MYCO</name>
<organism evidence="2 3">
    <name type="scientific">Mycolicibacillus parakoreensis</name>
    <dbReference type="NCBI Taxonomy" id="1069221"/>
    <lineage>
        <taxon>Bacteria</taxon>
        <taxon>Bacillati</taxon>
        <taxon>Actinomycetota</taxon>
        <taxon>Actinomycetes</taxon>
        <taxon>Mycobacteriales</taxon>
        <taxon>Mycobacteriaceae</taxon>
        <taxon>Mycolicibacillus</taxon>
    </lineage>
</organism>
<proteinExistence type="predicted"/>
<gene>
    <name evidence="2" type="ORF">MIU77_15540</name>
</gene>
<protein>
    <submittedName>
        <fullName evidence="2">Uncharacterized protein</fullName>
    </submittedName>
</protein>
<sequence>MNTGSPREPRTPARRFSDYGRTSWGPYWEVLFGPAMIPGWINWKRGSTGVGIARLVWTKREELRRDYETVHGSDPHRWPTPHPGAVVDAVIADVSAVCLRCEYFEPRRSADEALRAARRHEQSRGRHRGPMDHRVAQWDRFDAEHRNG</sequence>